<name>A0A8T1X338_9STRA</name>
<gene>
    <name evidence="2" type="ORF">PHYBOEH_005307</name>
</gene>
<reference evidence="2" key="1">
    <citation type="submission" date="2021-02" db="EMBL/GenBank/DDBJ databases">
        <authorList>
            <person name="Palmer J.M."/>
        </authorList>
    </citation>
    <scope>NUCLEOTIDE SEQUENCE</scope>
    <source>
        <strain evidence="2">SCRP23</strain>
    </source>
</reference>
<comment type="caution">
    <text evidence="2">The sequence shown here is derived from an EMBL/GenBank/DDBJ whole genome shotgun (WGS) entry which is preliminary data.</text>
</comment>
<sequence>MESSLRAGMALSAAGIVLLSLLGLLLRWQPEFVRGLHVDASTAELNCYISAGLYAVVLLGCGTTLTLRSRGSHGDEGQDAGQDEVTRRNHQYGLQLAELESKEFVKALEARDKKDPEEIQLSAKEMELRKAFPSKTSLL</sequence>
<organism evidence="2 3">
    <name type="scientific">Phytophthora boehmeriae</name>
    <dbReference type="NCBI Taxonomy" id="109152"/>
    <lineage>
        <taxon>Eukaryota</taxon>
        <taxon>Sar</taxon>
        <taxon>Stramenopiles</taxon>
        <taxon>Oomycota</taxon>
        <taxon>Peronosporomycetes</taxon>
        <taxon>Peronosporales</taxon>
        <taxon>Peronosporaceae</taxon>
        <taxon>Phytophthora</taxon>
    </lineage>
</organism>
<dbReference type="OrthoDB" id="106974at2759"/>
<dbReference type="EMBL" id="JAGDFL010000028">
    <property type="protein sequence ID" value="KAG7400507.1"/>
    <property type="molecule type" value="Genomic_DNA"/>
</dbReference>
<evidence type="ECO:0000313" key="3">
    <source>
        <dbReference type="Proteomes" id="UP000693981"/>
    </source>
</evidence>
<evidence type="ECO:0000313" key="2">
    <source>
        <dbReference type="EMBL" id="KAG7400507.1"/>
    </source>
</evidence>
<protein>
    <submittedName>
        <fullName evidence="2">Uncharacterized protein</fullName>
    </submittedName>
</protein>
<feature type="transmembrane region" description="Helical" evidence="1">
    <location>
        <begin position="48"/>
        <end position="67"/>
    </location>
</feature>
<evidence type="ECO:0000256" key="1">
    <source>
        <dbReference type="SAM" id="Phobius"/>
    </source>
</evidence>
<feature type="transmembrane region" description="Helical" evidence="1">
    <location>
        <begin position="7"/>
        <end position="28"/>
    </location>
</feature>
<proteinExistence type="predicted"/>
<dbReference type="AlphaFoldDB" id="A0A8T1X338"/>
<keyword evidence="3" id="KW-1185">Reference proteome</keyword>
<keyword evidence="1" id="KW-0812">Transmembrane</keyword>
<accession>A0A8T1X338</accession>
<dbReference type="Proteomes" id="UP000693981">
    <property type="component" value="Unassembled WGS sequence"/>
</dbReference>
<keyword evidence="1" id="KW-1133">Transmembrane helix</keyword>
<keyword evidence="1" id="KW-0472">Membrane</keyword>